<keyword evidence="2" id="KW-1185">Reference proteome</keyword>
<protein>
    <submittedName>
        <fullName evidence="1">Uncharacterized protein</fullName>
    </submittedName>
</protein>
<dbReference type="EMBL" id="JASBWU010000008">
    <property type="protein sequence ID" value="KAJ9119752.1"/>
    <property type="molecule type" value="Genomic_DNA"/>
</dbReference>
<evidence type="ECO:0000313" key="1">
    <source>
        <dbReference type="EMBL" id="KAJ9119752.1"/>
    </source>
</evidence>
<dbReference type="Proteomes" id="UP001243375">
    <property type="component" value="Unassembled WGS sequence"/>
</dbReference>
<proteinExistence type="predicted"/>
<name>A0ACC2X777_9TREE</name>
<reference evidence="1" key="1">
    <citation type="submission" date="2023-04" db="EMBL/GenBank/DDBJ databases">
        <title>Draft Genome sequencing of Naganishia species isolated from polar environments using Oxford Nanopore Technology.</title>
        <authorList>
            <person name="Leo P."/>
            <person name="Venkateswaran K."/>
        </authorList>
    </citation>
    <scope>NUCLEOTIDE SEQUENCE</scope>
    <source>
        <strain evidence="1">MNA-CCFEE 5425</strain>
    </source>
</reference>
<accession>A0ACC2X777</accession>
<sequence length="503" mass="55376">MDEKSQLPPRAELSSGESTETASAGELTPIQESVELSATLPEQKFQMEDLTTPRPHDMDISSSSSDTGPYRSTPRRPSLSKGDSDEYSKKCRTMSTCSTGSMSGSGALGESRRLEAHRVKQFYEQNGFLCAPAQLPKDVKKRLRAIRRLGFDGHDTHSIRRETLDRYTRLLTSILKAKMSTVTILGADTQLFPSEVGLGIQKLDTDLGICTHTALSTERPLVVEDADKDWRFSNHPMVLSGVIKSYCGAPLRQGKTAAIIGTLCVIDDKPRPDFSTEAQKIVKELAACVSNELELLAQADEQKLAQKMHDRALKFSRHWLQSTSSSTRTISKHKSNGRTRKRKKQVNIVTTENGSEQDEQISVYDEACQYVADTIGASCTIIDTSSFHIAYPVSPVPPSPKHHQPSASGGKSWQPDTAEGGGVSEMVLSPVDEAPEGGSFQNNVPLEAMQPQVYHLPKRSNSVVEDTTKDASLRSVSFFVKFQSLYPRLEAHWLHALPALAFL</sequence>
<evidence type="ECO:0000313" key="2">
    <source>
        <dbReference type="Proteomes" id="UP001243375"/>
    </source>
</evidence>
<gene>
    <name evidence="1" type="ORF">QFC22_003462</name>
</gene>
<comment type="caution">
    <text evidence="1">The sequence shown here is derived from an EMBL/GenBank/DDBJ whole genome shotgun (WGS) entry which is preliminary data.</text>
</comment>
<organism evidence="1 2">
    <name type="scientific">Naganishia vaughanmartiniae</name>
    <dbReference type="NCBI Taxonomy" id="1424756"/>
    <lineage>
        <taxon>Eukaryota</taxon>
        <taxon>Fungi</taxon>
        <taxon>Dikarya</taxon>
        <taxon>Basidiomycota</taxon>
        <taxon>Agaricomycotina</taxon>
        <taxon>Tremellomycetes</taxon>
        <taxon>Filobasidiales</taxon>
        <taxon>Filobasidiaceae</taxon>
        <taxon>Naganishia</taxon>
    </lineage>
</organism>